<evidence type="ECO:0000313" key="1">
    <source>
        <dbReference type="EMBL" id="KPJ10892.1"/>
    </source>
</evidence>
<reference evidence="1 2" key="1">
    <citation type="journal article" date="2015" name="Nat. Commun.">
        <title>Outbred genome sequencing and CRISPR/Cas9 gene editing in butterflies.</title>
        <authorList>
            <person name="Li X."/>
            <person name="Fan D."/>
            <person name="Zhang W."/>
            <person name="Liu G."/>
            <person name="Zhang L."/>
            <person name="Zhao L."/>
            <person name="Fang X."/>
            <person name="Chen L."/>
            <person name="Dong Y."/>
            <person name="Chen Y."/>
            <person name="Ding Y."/>
            <person name="Zhao R."/>
            <person name="Feng M."/>
            <person name="Zhu Y."/>
            <person name="Feng Y."/>
            <person name="Jiang X."/>
            <person name="Zhu D."/>
            <person name="Xiang H."/>
            <person name="Feng X."/>
            <person name="Li S."/>
            <person name="Wang J."/>
            <person name="Zhang G."/>
            <person name="Kronforst M.R."/>
            <person name="Wang W."/>
        </authorList>
    </citation>
    <scope>NUCLEOTIDE SEQUENCE [LARGE SCALE GENOMIC DNA]</scope>
    <source>
        <strain evidence="1">Ya'a_city_454_Pm</strain>
        <tissue evidence="1">Whole body</tissue>
    </source>
</reference>
<dbReference type="EMBL" id="KQ460890">
    <property type="protein sequence ID" value="KPJ10892.1"/>
    <property type="molecule type" value="Genomic_DNA"/>
</dbReference>
<protein>
    <submittedName>
        <fullName evidence="1">Uncharacterized protein</fullName>
    </submittedName>
</protein>
<gene>
    <name evidence="1" type="ORF">RR48_10072</name>
</gene>
<keyword evidence="2" id="KW-1185">Reference proteome</keyword>
<name>A0A194QZL1_PAPMA</name>
<organism evidence="1 2">
    <name type="scientific">Papilio machaon</name>
    <name type="common">Old World swallowtail butterfly</name>
    <dbReference type="NCBI Taxonomy" id="76193"/>
    <lineage>
        <taxon>Eukaryota</taxon>
        <taxon>Metazoa</taxon>
        <taxon>Ecdysozoa</taxon>
        <taxon>Arthropoda</taxon>
        <taxon>Hexapoda</taxon>
        <taxon>Insecta</taxon>
        <taxon>Pterygota</taxon>
        <taxon>Neoptera</taxon>
        <taxon>Endopterygota</taxon>
        <taxon>Lepidoptera</taxon>
        <taxon>Glossata</taxon>
        <taxon>Ditrysia</taxon>
        <taxon>Papilionoidea</taxon>
        <taxon>Papilionidae</taxon>
        <taxon>Papilioninae</taxon>
        <taxon>Papilio</taxon>
    </lineage>
</organism>
<sequence length="90" mass="9349">MTSRKTSFESPHTGDVGTVAITAGLPNGSFSASKELTVRRDKVSAKLVATALDWMIAGLAAVEYTTSVVGRQVAGAAMTLVPLKAWPKTA</sequence>
<proteinExistence type="predicted"/>
<dbReference type="InParanoid" id="A0A194QZL1"/>
<dbReference type="AlphaFoldDB" id="A0A194QZL1"/>
<accession>A0A194QZL1</accession>
<evidence type="ECO:0000313" key="2">
    <source>
        <dbReference type="Proteomes" id="UP000053240"/>
    </source>
</evidence>
<dbReference type="Proteomes" id="UP000053240">
    <property type="component" value="Unassembled WGS sequence"/>
</dbReference>